<evidence type="ECO:0000313" key="1">
    <source>
        <dbReference type="EMBL" id="THF52019.1"/>
    </source>
</evidence>
<sequence>MEMTYIAQCSTQTHPPQVPTLFTTLERIFLRWKARFNIWNEQRKLLLALESMPVAMRKDLGWPAIDAERLPAADR</sequence>
<protein>
    <recommendedName>
        <fullName evidence="3">DUF1127 domain-containing protein</fullName>
    </recommendedName>
</protein>
<dbReference type="RefSeq" id="WP_146929863.1">
    <property type="nucleotide sequence ID" value="NZ_SSOA01000002.1"/>
</dbReference>
<accession>A0A4S4A115</accession>
<organism evidence="1 2">
    <name type="scientific">Allorhizobium terrae</name>
    <dbReference type="NCBI Taxonomy" id="1848972"/>
    <lineage>
        <taxon>Bacteria</taxon>
        <taxon>Pseudomonadati</taxon>
        <taxon>Pseudomonadota</taxon>
        <taxon>Alphaproteobacteria</taxon>
        <taxon>Hyphomicrobiales</taxon>
        <taxon>Rhizobiaceae</taxon>
        <taxon>Rhizobium/Agrobacterium group</taxon>
        <taxon>Allorhizobium</taxon>
    </lineage>
</organism>
<comment type="caution">
    <text evidence="1">The sequence shown here is derived from an EMBL/GenBank/DDBJ whole genome shotgun (WGS) entry which is preliminary data.</text>
</comment>
<dbReference type="AlphaFoldDB" id="A0A4S4A115"/>
<name>A0A4S4A115_9HYPH</name>
<evidence type="ECO:0000313" key="2">
    <source>
        <dbReference type="Proteomes" id="UP000310754"/>
    </source>
</evidence>
<evidence type="ECO:0008006" key="3">
    <source>
        <dbReference type="Google" id="ProtNLM"/>
    </source>
</evidence>
<reference evidence="1 2" key="1">
    <citation type="submission" date="2019-04" db="EMBL/GenBank/DDBJ databases">
        <title>Rhizobium terrae sp. nov., isolated from a paddy soil.</title>
        <authorList>
            <person name="Lin S.-Y."/>
            <person name="Hameed A."/>
            <person name="Huang H.-I."/>
            <person name="Young C.-C."/>
        </authorList>
    </citation>
    <scope>NUCLEOTIDE SEQUENCE [LARGE SCALE GENOMIC DNA]</scope>
    <source>
        <strain evidence="1 2">CC-HIH110</strain>
    </source>
</reference>
<proteinExistence type="predicted"/>
<dbReference type="EMBL" id="SSOA01000002">
    <property type="protein sequence ID" value="THF52019.1"/>
    <property type="molecule type" value="Genomic_DNA"/>
</dbReference>
<keyword evidence="2" id="KW-1185">Reference proteome</keyword>
<gene>
    <name evidence="1" type="ORF">E6C51_04105</name>
</gene>
<dbReference type="Proteomes" id="UP000310754">
    <property type="component" value="Unassembled WGS sequence"/>
</dbReference>